<keyword evidence="3" id="KW-1185">Reference proteome</keyword>
<evidence type="ECO:0000313" key="2">
    <source>
        <dbReference type="EMBL" id="MDO8107744.1"/>
    </source>
</evidence>
<dbReference type="Proteomes" id="UP001232536">
    <property type="component" value="Unassembled WGS sequence"/>
</dbReference>
<comment type="caution">
    <text evidence="2">The sequence shown here is derived from an EMBL/GenBank/DDBJ whole genome shotgun (WGS) entry which is preliminary data.</text>
</comment>
<name>A0ABT9DA09_9CELL</name>
<dbReference type="EMBL" id="JAUQYP010000001">
    <property type="protein sequence ID" value="MDO8107744.1"/>
    <property type="molecule type" value="Genomic_DNA"/>
</dbReference>
<gene>
    <name evidence="2" type="ORF">Q6348_11105</name>
</gene>
<proteinExistence type="predicted"/>
<evidence type="ECO:0000256" key="1">
    <source>
        <dbReference type="SAM" id="SignalP"/>
    </source>
</evidence>
<feature type="signal peptide" evidence="1">
    <location>
        <begin position="1"/>
        <end position="24"/>
    </location>
</feature>
<dbReference type="RefSeq" id="WP_304601353.1">
    <property type="nucleotide sequence ID" value="NZ_JAUQYO010000001.1"/>
</dbReference>
<accession>A0ABT9DA09</accession>
<organism evidence="2 3">
    <name type="scientific">Actinotalea lenta</name>
    <dbReference type="NCBI Taxonomy" id="3064654"/>
    <lineage>
        <taxon>Bacteria</taxon>
        <taxon>Bacillati</taxon>
        <taxon>Actinomycetota</taxon>
        <taxon>Actinomycetes</taxon>
        <taxon>Micrococcales</taxon>
        <taxon>Cellulomonadaceae</taxon>
        <taxon>Actinotalea</taxon>
    </lineage>
</organism>
<reference evidence="2 3" key="1">
    <citation type="submission" date="2023-07" db="EMBL/GenBank/DDBJ databases">
        <title>Description of novel actinomycetes strains, isolated from tidal flat sediment.</title>
        <authorList>
            <person name="Lu C."/>
        </authorList>
    </citation>
    <scope>NUCLEOTIDE SEQUENCE [LARGE SCALE GENOMIC DNA]</scope>
    <source>
        <strain evidence="2 3">SYSU T00b441</strain>
    </source>
</reference>
<feature type="chain" id="PRO_5046627741" evidence="1">
    <location>
        <begin position="25"/>
        <end position="105"/>
    </location>
</feature>
<evidence type="ECO:0000313" key="3">
    <source>
        <dbReference type="Proteomes" id="UP001232536"/>
    </source>
</evidence>
<keyword evidence="1" id="KW-0732">Signal</keyword>
<protein>
    <submittedName>
        <fullName evidence="2">Uncharacterized protein</fullName>
    </submittedName>
</protein>
<sequence>MRRMLIALVVAAVALLGLAGPASAAGNGVDSTLNHVEYWEQGGLYTCTKMEYSDGMTSVFVPRGDGFLVVKAGRDVHQEWMGAYYYRWWTSPKDVSFIITCYHNS</sequence>